<dbReference type="EMBL" id="KV945579">
    <property type="protein sequence ID" value="PIO25823.1"/>
    <property type="molecule type" value="Genomic_DNA"/>
</dbReference>
<dbReference type="AlphaFoldDB" id="A0A2G9RF33"/>
<dbReference type="FunFam" id="3.40.50.2000:FF:000021">
    <property type="entry name" value="UDP-glucuronosyltransferase"/>
    <property type="match status" value="1"/>
</dbReference>
<dbReference type="Pfam" id="PF00201">
    <property type="entry name" value="UDPGT"/>
    <property type="match status" value="1"/>
</dbReference>
<keyword evidence="6" id="KW-0732">Signal</keyword>
<evidence type="ECO:0000256" key="1">
    <source>
        <dbReference type="ARBA" id="ARBA00004479"/>
    </source>
</evidence>
<evidence type="ECO:0000256" key="9">
    <source>
        <dbReference type="ARBA" id="ARBA00023180"/>
    </source>
</evidence>
<evidence type="ECO:0000256" key="11">
    <source>
        <dbReference type="ARBA" id="ARBA00047475"/>
    </source>
</evidence>
<keyword evidence="5" id="KW-0812">Transmembrane</keyword>
<evidence type="ECO:0000313" key="14">
    <source>
        <dbReference type="EMBL" id="PIO25823.1"/>
    </source>
</evidence>
<dbReference type="EC" id="2.4.1.17" evidence="13"/>
<dbReference type="InterPro" id="IPR050271">
    <property type="entry name" value="UDP-glycosyltransferase"/>
</dbReference>
<evidence type="ECO:0000256" key="3">
    <source>
        <dbReference type="ARBA" id="ARBA00022676"/>
    </source>
</evidence>
<reference evidence="14" key="1">
    <citation type="submission" date="2017-08" db="EMBL/GenBank/DDBJ databases">
        <title>Assembly of the North American Bullfrog Genome.</title>
        <authorList>
            <person name="Warren R.L."/>
            <person name="Vandervalk B.P."/>
            <person name="Kucuk E."/>
            <person name="Birol I."/>
            <person name="Helbing C."/>
            <person name="Pandoh P."/>
            <person name="Behsaz B."/>
            <person name="Mohamadi H."/>
            <person name="Chu J."/>
            <person name="Jackman S."/>
            <person name="Hammond S.A."/>
            <person name="Veldhoen N."/>
            <person name="Kirk H."/>
            <person name="Zhao Y."/>
            <person name="Coope R."/>
            <person name="Pleasance S."/>
            <person name="Moore R."/>
            <person name="Holt R."/>
        </authorList>
    </citation>
    <scope>NUCLEOTIDE SEQUENCE</scope>
    <source>
        <strain evidence="14">Bruno</strain>
        <tissue evidence="14">Liver</tissue>
    </source>
</reference>
<comment type="catalytic activity">
    <reaction evidence="11 13">
        <text>glucuronate acceptor + UDP-alpha-D-glucuronate = acceptor beta-D-glucuronoside + UDP + H(+)</text>
        <dbReference type="Rhea" id="RHEA:21032"/>
        <dbReference type="ChEBI" id="CHEBI:15378"/>
        <dbReference type="ChEBI" id="CHEBI:58052"/>
        <dbReference type="ChEBI" id="CHEBI:58223"/>
        <dbReference type="ChEBI" id="CHEBI:132367"/>
        <dbReference type="ChEBI" id="CHEBI:132368"/>
        <dbReference type="EC" id="2.4.1.17"/>
    </reaction>
</comment>
<protein>
    <recommendedName>
        <fullName evidence="13">UDP-glucuronosyltransferase</fullName>
        <ecNumber evidence="13">2.4.1.17</ecNumber>
    </recommendedName>
</protein>
<dbReference type="PANTHER" id="PTHR48043">
    <property type="entry name" value="EG:EG0003.4 PROTEIN-RELATED"/>
    <property type="match status" value="1"/>
</dbReference>
<evidence type="ECO:0000256" key="12">
    <source>
        <dbReference type="RuleBase" id="RU003718"/>
    </source>
</evidence>
<dbReference type="CDD" id="cd03784">
    <property type="entry name" value="GT1_Gtf-like"/>
    <property type="match status" value="1"/>
</dbReference>
<evidence type="ECO:0000256" key="8">
    <source>
        <dbReference type="ARBA" id="ARBA00023136"/>
    </source>
</evidence>
<dbReference type="Gene3D" id="3.40.50.2000">
    <property type="entry name" value="Glycogen Phosphorylase B"/>
    <property type="match status" value="2"/>
</dbReference>
<comment type="function">
    <text evidence="10">UDP-glucuronosyltransferases catalyze phase II biotransformation reactions in which lipophilic substrates are conjugated with glucuronic acid to increase water solubility and enhance excretion. They are of major importance in the conjugation and subsequent elimination of potentially toxic xenobiotics and endogenous compounds.</text>
</comment>
<evidence type="ECO:0000256" key="10">
    <source>
        <dbReference type="ARBA" id="ARBA00037451"/>
    </source>
</evidence>
<dbReference type="PROSITE" id="PS00375">
    <property type="entry name" value="UDPGT"/>
    <property type="match status" value="1"/>
</dbReference>
<comment type="subcellular location">
    <subcellularLocation>
        <location evidence="13">Membrane</location>
        <topology evidence="13">Single-pass membrane protein</topology>
    </subcellularLocation>
    <subcellularLocation>
        <location evidence="1">Membrane</location>
        <topology evidence="1">Single-pass type I membrane protein</topology>
    </subcellularLocation>
</comment>
<dbReference type="PANTHER" id="PTHR48043:SF24">
    <property type="entry name" value="UDP-GLUCURONOSYLTRANSFERASE 3A2"/>
    <property type="match status" value="1"/>
</dbReference>
<dbReference type="InterPro" id="IPR035595">
    <property type="entry name" value="UDP_glycos_trans_CS"/>
</dbReference>
<keyword evidence="9" id="KW-0325">Glycoprotein</keyword>
<keyword evidence="7" id="KW-1133">Transmembrane helix</keyword>
<dbReference type="SUPFAM" id="SSF53756">
    <property type="entry name" value="UDP-Glycosyltransferase/glycogen phosphorylase"/>
    <property type="match status" value="1"/>
</dbReference>
<dbReference type="InterPro" id="IPR002213">
    <property type="entry name" value="UDP_glucos_trans"/>
</dbReference>
<evidence type="ECO:0000256" key="6">
    <source>
        <dbReference type="ARBA" id="ARBA00022729"/>
    </source>
</evidence>
<feature type="non-terminal residue" evidence="14">
    <location>
        <position position="331"/>
    </location>
</feature>
<keyword evidence="4 12" id="KW-0808">Transferase</keyword>
<accession>A0A2G9RF33</accession>
<gene>
    <name evidence="14" type="ORF">AB205_0048150</name>
</gene>
<evidence type="ECO:0000256" key="2">
    <source>
        <dbReference type="ARBA" id="ARBA00009995"/>
    </source>
</evidence>
<evidence type="ECO:0000256" key="7">
    <source>
        <dbReference type="ARBA" id="ARBA00022989"/>
    </source>
</evidence>
<organism evidence="14">
    <name type="scientific">Aquarana catesbeiana</name>
    <name type="common">American bullfrog</name>
    <name type="synonym">Rana catesbeiana</name>
    <dbReference type="NCBI Taxonomy" id="8400"/>
    <lineage>
        <taxon>Eukaryota</taxon>
        <taxon>Metazoa</taxon>
        <taxon>Chordata</taxon>
        <taxon>Craniata</taxon>
        <taxon>Vertebrata</taxon>
        <taxon>Euteleostomi</taxon>
        <taxon>Amphibia</taxon>
        <taxon>Batrachia</taxon>
        <taxon>Anura</taxon>
        <taxon>Neobatrachia</taxon>
        <taxon>Ranoidea</taxon>
        <taxon>Ranidae</taxon>
        <taxon>Aquarana</taxon>
    </lineage>
</organism>
<proteinExistence type="inferred from homology"/>
<dbReference type="GO" id="GO:0015020">
    <property type="term" value="F:glucuronosyltransferase activity"/>
    <property type="evidence" value="ECO:0007669"/>
    <property type="project" value="UniProtKB-EC"/>
</dbReference>
<evidence type="ECO:0000256" key="13">
    <source>
        <dbReference type="RuleBase" id="RU362059"/>
    </source>
</evidence>
<feature type="non-terminal residue" evidence="14">
    <location>
        <position position="1"/>
    </location>
</feature>
<evidence type="ECO:0000256" key="4">
    <source>
        <dbReference type="ARBA" id="ARBA00022679"/>
    </source>
</evidence>
<sequence length="331" mass="37760">FRQGVQSVLTFLKELSYQCNITLHQTEILKFLKEEHFDIAVVDAFNPCTFLVSEKLGLPFIAFFPGMMANADRVGMPTPLSYIPLFQTQLSDQMDFFGRLKNTMMFLGSLVIQKKMDSLYDGVIEEHFPAQSRPTIADLHLKAELWLYNIDFTLEYPRPLLPHVQLIGGLLTKPVKPLSQELEDFISESGDAGFIVVTLGSMLSSLPVVEFFKEMNGGLAKIQQKVIWRYQRSKWPQDVEIPPNVKIMDWLSQNDLLGHPKVRLLVTHGGMNSLMEAVYHGVPVLGIPLFGDQYENMARIKDREMGTYIPPEQLKVENFASTIQHIIENKR</sequence>
<keyword evidence="8" id="KW-0472">Membrane</keyword>
<dbReference type="OrthoDB" id="5835829at2759"/>
<comment type="similarity">
    <text evidence="2 12">Belongs to the UDP-glycosyltransferase family.</text>
</comment>
<dbReference type="GO" id="GO:0043541">
    <property type="term" value="C:UDP-N-acetylglucosamine transferase complex"/>
    <property type="evidence" value="ECO:0007669"/>
    <property type="project" value="TreeGrafter"/>
</dbReference>
<evidence type="ECO:0000256" key="5">
    <source>
        <dbReference type="ARBA" id="ARBA00022692"/>
    </source>
</evidence>
<keyword evidence="3 12" id="KW-0328">Glycosyltransferase</keyword>
<name>A0A2G9RF33_AQUCT</name>